<accession>A0A0P1M920</accession>
<dbReference type="PANTHER" id="PTHR35038">
    <property type="entry name" value="DISSIMILATORY SULFITE REDUCTASE SIRA"/>
    <property type="match status" value="1"/>
</dbReference>
<keyword evidence="8" id="KW-1133">Transmembrane helix</keyword>
<keyword evidence="5" id="KW-0732">Signal</keyword>
<dbReference type="GO" id="GO:0020037">
    <property type="term" value="F:heme binding"/>
    <property type="evidence" value="ECO:0007669"/>
    <property type="project" value="InterPro"/>
</dbReference>
<dbReference type="GO" id="GO:0046872">
    <property type="term" value="F:metal ion binding"/>
    <property type="evidence" value="ECO:0007669"/>
    <property type="project" value="UniProtKB-KW"/>
</dbReference>
<keyword evidence="7" id="KW-0408">Iron</keyword>
<dbReference type="GO" id="GO:0016491">
    <property type="term" value="F:oxidoreductase activity"/>
    <property type="evidence" value="ECO:0007669"/>
    <property type="project" value="TreeGrafter"/>
</dbReference>
<sequence length="653" mass="74440">MKGKRKVIILSLLAILGVYLFVLFLRTSDDPEYCGSCHFMKPYYENWLSSTHNQVNCITCHYGPGLGNYLKGKVRLLSEIARYYLGAYSYEITSKVDNESCIKCHEEKKFVDEEIFFVDRKVKFSHVKHLDESKIGFKLQCQTCHSELVQGRHEAVSTKICILCHFPSGEIAETHPVSGCGSCHGPPKDDIMIWGIPFNHSEYIKNRIECGTCHLHVVVGRGDVRLEKCASCHINVTSMTLKSREMHQVHVSKERINCLKCHEEIKHGKVEVFEVFSPVCQECHGNRHSIQEKIYSGTGGRDVPVLPDPMFLAGVSCRGCHEVKLTKTHSEVIFELPEFDPNSCSNCHGKGYDKLAGQWQKIVKERLTKIESEIEVARLLKRVNLKKFNDEKVNVNLETIKRDGSYGVHNIKYVNLLLDIVEKEIGARGKKPELEFVYKNNSRCLDCHFGIENLNSTYKTRDFPHGVHLFKLNCVNCHVGGEPRQASHGQVLEVASDCNKCHHRDLIYKGGGSESKCETCHSKQSNFYNGKFLTDSEDFMAQAGVSCQDCHMAGDNLPIRPGVEICGSCHEQEYTEDFIKKREQIKSLISKWDKLKPEIVRRLNSSGDVEEILKFYELDKAIDDFISEGSFGAHNLQFIDELSQRIEKFIRKF</sequence>
<keyword evidence="6" id="KW-0249">Electron transport</keyword>
<evidence type="ECO:0000313" key="11">
    <source>
        <dbReference type="EMBL" id="CUS91494.1"/>
    </source>
</evidence>
<evidence type="ECO:0000313" key="14">
    <source>
        <dbReference type="Proteomes" id="UP000182200"/>
    </source>
</evidence>
<dbReference type="Gene3D" id="1.10.1130.10">
    <property type="entry name" value="Flavocytochrome C3, Chain A"/>
    <property type="match status" value="2"/>
</dbReference>
<evidence type="ECO:0000256" key="2">
    <source>
        <dbReference type="ARBA" id="ARBA00022448"/>
    </source>
</evidence>
<keyword evidence="2" id="KW-0813">Transport</keyword>
<protein>
    <submittedName>
        <fullName evidence="12">Tetraheme cytochrome c subunit of nitrate or TMAO reductase</fullName>
    </submittedName>
</protein>
<dbReference type="Pfam" id="PF02085">
    <property type="entry name" value="Cytochrom_CIII"/>
    <property type="match status" value="2"/>
</dbReference>
<reference evidence="11 14" key="2">
    <citation type="submission" date="2015-11" db="EMBL/GenBank/DDBJ databases">
        <authorList>
            <person name="Varghese N."/>
        </authorList>
    </citation>
    <scope>NUCLEOTIDE SEQUENCE [LARGE SCALE GENOMIC DNA]</scope>
    <source>
        <strain evidence="11 14">JGI-8</strain>
    </source>
</reference>
<evidence type="ECO:0000259" key="10">
    <source>
        <dbReference type="Pfam" id="PF03264"/>
    </source>
</evidence>
<comment type="subcellular location">
    <subcellularLocation>
        <location evidence="1">Cell envelope</location>
    </subcellularLocation>
</comment>
<dbReference type="STRING" id="1633631.GCA_001442925_02285"/>
<dbReference type="GO" id="GO:0009055">
    <property type="term" value="F:electron transfer activity"/>
    <property type="evidence" value="ECO:0007669"/>
    <property type="project" value="InterPro"/>
</dbReference>
<proteinExistence type="predicted"/>
<dbReference type="Proteomes" id="UP000182011">
    <property type="component" value="Unassembled WGS sequence"/>
</dbReference>
<dbReference type="OrthoDB" id="9807368at2"/>
<dbReference type="PANTHER" id="PTHR35038:SF8">
    <property type="entry name" value="C-TYPE POLYHEME CYTOCHROME OMCC"/>
    <property type="match status" value="1"/>
</dbReference>
<keyword evidence="8" id="KW-0472">Membrane</keyword>
<accession>A0A0P1M0N9</accession>
<name>A0A0P1LIA8_9BACT</name>
<keyword evidence="3" id="KW-0349">Heme</keyword>
<accession>A0A0P1MFE7</accession>
<reference evidence="12 13" key="1">
    <citation type="submission" date="2015-11" db="EMBL/GenBank/DDBJ databases">
        <authorList>
            <person name="Zhang Y."/>
            <person name="Guo Z."/>
        </authorList>
    </citation>
    <scope>NUCLEOTIDE SEQUENCE [LARGE SCALE GENOMIC DNA]</scope>
    <source>
        <strain evidence="12">JGI-4</strain>
    </source>
</reference>
<keyword evidence="4" id="KW-0479">Metal-binding</keyword>
<accession>A0A0P1MV87</accession>
<feature type="domain" description="NapC/NirT cytochrome c N-terminal" evidence="10">
    <location>
        <begin position="8"/>
        <end position="87"/>
    </location>
</feature>
<dbReference type="Pfam" id="PF03264">
    <property type="entry name" value="Cytochrom_NNT"/>
    <property type="match status" value="1"/>
</dbReference>
<dbReference type="Proteomes" id="UP000182200">
    <property type="component" value="Unassembled WGS sequence"/>
</dbReference>
<accession>A0A0P1LIA8</accession>
<dbReference type="InterPro" id="IPR020942">
    <property type="entry name" value="Cyt_c_III_dom"/>
</dbReference>
<dbReference type="Gene3D" id="1.10.3820.10">
    <property type="entry name" value="Di-heme elbow motif domain"/>
    <property type="match status" value="1"/>
</dbReference>
<evidence type="ECO:0000256" key="3">
    <source>
        <dbReference type="ARBA" id="ARBA00022617"/>
    </source>
</evidence>
<dbReference type="InterPro" id="IPR051829">
    <property type="entry name" value="Multiheme_Cytochr_ET"/>
</dbReference>
<feature type="domain" description="Class III cytochrome C" evidence="9">
    <location>
        <begin position="491"/>
        <end position="570"/>
    </location>
</feature>
<dbReference type="EMBL" id="FAOP01000014">
    <property type="protein sequence ID" value="CUU09167.1"/>
    <property type="molecule type" value="Genomic_DNA"/>
</dbReference>
<dbReference type="InterPro" id="IPR005126">
    <property type="entry name" value="NapC/NirT_cyt_c_N"/>
</dbReference>
<dbReference type="RefSeq" id="WP_075427164.1">
    <property type="nucleotide sequence ID" value="NZ_CZVI01000024.1"/>
</dbReference>
<keyword evidence="8" id="KW-0812">Transmembrane</keyword>
<evidence type="ECO:0000256" key="4">
    <source>
        <dbReference type="ARBA" id="ARBA00022723"/>
    </source>
</evidence>
<feature type="domain" description="Class III cytochrome C" evidence="9">
    <location>
        <begin position="196"/>
        <end position="284"/>
    </location>
</feature>
<evidence type="ECO:0000256" key="5">
    <source>
        <dbReference type="ARBA" id="ARBA00022729"/>
    </source>
</evidence>
<evidence type="ECO:0000256" key="7">
    <source>
        <dbReference type="ARBA" id="ARBA00023004"/>
    </source>
</evidence>
<dbReference type="AlphaFoldDB" id="A0A0P1LIA8"/>
<dbReference type="SUPFAM" id="SSF48695">
    <property type="entry name" value="Multiheme cytochromes"/>
    <property type="match status" value="2"/>
</dbReference>
<evidence type="ECO:0000256" key="6">
    <source>
        <dbReference type="ARBA" id="ARBA00022982"/>
    </source>
</evidence>
<evidence type="ECO:0000313" key="13">
    <source>
        <dbReference type="Proteomes" id="UP000182011"/>
    </source>
</evidence>
<dbReference type="EMBL" id="CZVI01000024">
    <property type="protein sequence ID" value="CUS91494.1"/>
    <property type="molecule type" value="Genomic_DNA"/>
</dbReference>
<dbReference type="GO" id="GO:0030313">
    <property type="term" value="C:cell envelope"/>
    <property type="evidence" value="ECO:0007669"/>
    <property type="project" value="UniProtKB-SubCell"/>
</dbReference>
<evidence type="ECO:0000256" key="8">
    <source>
        <dbReference type="SAM" id="Phobius"/>
    </source>
</evidence>
<accession>A0A0P1M629</accession>
<organism evidence="12 13">
    <name type="scientific">Candidatus Kryptonium thompsonii</name>
    <dbReference type="NCBI Taxonomy" id="1633631"/>
    <lineage>
        <taxon>Bacteria</taxon>
        <taxon>Pseudomonadati</taxon>
        <taxon>Candidatus Kryptoniota</taxon>
        <taxon>Candidatus Kryptonium</taxon>
    </lineage>
</organism>
<evidence type="ECO:0000313" key="12">
    <source>
        <dbReference type="EMBL" id="CUU09167.1"/>
    </source>
</evidence>
<dbReference type="InterPro" id="IPR036280">
    <property type="entry name" value="Multihaem_cyt_sf"/>
</dbReference>
<dbReference type="Gene3D" id="3.90.10.10">
    <property type="entry name" value="Cytochrome C3"/>
    <property type="match status" value="1"/>
</dbReference>
<accession>A0A0S4NGD6</accession>
<accession>A0A0P1M3Q3</accession>
<feature type="transmembrane region" description="Helical" evidence="8">
    <location>
        <begin position="7"/>
        <end position="25"/>
    </location>
</feature>
<dbReference type="CDD" id="cd08168">
    <property type="entry name" value="Cytochrom_C3"/>
    <property type="match status" value="3"/>
</dbReference>
<dbReference type="InterPro" id="IPR038266">
    <property type="entry name" value="NapC/NirT_cytc_sf"/>
</dbReference>
<accession>A0A0P1P9I3</accession>
<evidence type="ECO:0000256" key="1">
    <source>
        <dbReference type="ARBA" id="ARBA00004196"/>
    </source>
</evidence>
<evidence type="ECO:0000259" key="9">
    <source>
        <dbReference type="Pfam" id="PF02085"/>
    </source>
</evidence>
<gene>
    <name evidence="12" type="ORF">JGI4_02294</name>
    <name evidence="11" type="ORF">JGI8_01556</name>
</gene>
<keyword evidence="14" id="KW-1185">Reference proteome</keyword>